<evidence type="ECO:0008006" key="3">
    <source>
        <dbReference type="Google" id="ProtNLM"/>
    </source>
</evidence>
<name>A0A2J8HSD3_VIBDI</name>
<proteinExistence type="predicted"/>
<gene>
    <name evidence="1" type="ORF">C1N32_20675</name>
</gene>
<comment type="caution">
    <text evidence="1">The sequence shown here is derived from an EMBL/GenBank/DDBJ whole genome shotgun (WGS) entry which is preliminary data.</text>
</comment>
<dbReference type="AlphaFoldDB" id="A0A2J8HSD3"/>
<sequence length="188" mass="21427">MASKQISLPLNATEAAEYFEVSRNTVAKAIKAHKLQPIKTKGKTQWFEARDLAPCLMRVKHAVRTDRNTFESQELKLIGSIKQEFEGDMKQFHAYQQALGAQQKRKTEAGLLTEAESVIAVVGAVFSRVNRLMQKVPTEVEKICEHFTREQAAELDEFCRREVRSLMMDAQEMADDAEQRIYAMSESD</sequence>
<dbReference type="RefSeq" id="WP_102967286.1">
    <property type="nucleotide sequence ID" value="NZ_POSK01000023.1"/>
</dbReference>
<organism evidence="1 2">
    <name type="scientific">Vibrio diazotrophicus</name>
    <dbReference type="NCBI Taxonomy" id="685"/>
    <lineage>
        <taxon>Bacteria</taxon>
        <taxon>Pseudomonadati</taxon>
        <taxon>Pseudomonadota</taxon>
        <taxon>Gammaproteobacteria</taxon>
        <taxon>Vibrionales</taxon>
        <taxon>Vibrionaceae</taxon>
        <taxon>Vibrio</taxon>
    </lineage>
</organism>
<reference evidence="1 2" key="1">
    <citation type="submission" date="2018-01" db="EMBL/GenBank/DDBJ databases">
        <title>Draft genome sequences of six Vibrio diazotrophicus strains isolated from deep-sea sediments of the Baltic Sea.</title>
        <authorList>
            <person name="Castillo D."/>
            <person name="Vandieken V."/>
            <person name="Chiang O."/>
            <person name="Middelboe M."/>
        </authorList>
    </citation>
    <scope>NUCLEOTIDE SEQUENCE [LARGE SCALE GENOMIC DNA]</scope>
    <source>
        <strain evidence="1 2">60.27F</strain>
    </source>
</reference>
<dbReference type="Proteomes" id="UP000236449">
    <property type="component" value="Unassembled WGS sequence"/>
</dbReference>
<evidence type="ECO:0000313" key="1">
    <source>
        <dbReference type="EMBL" id="PNI01180.1"/>
    </source>
</evidence>
<evidence type="ECO:0000313" key="2">
    <source>
        <dbReference type="Proteomes" id="UP000236449"/>
    </source>
</evidence>
<accession>A0A2J8HSD3</accession>
<protein>
    <recommendedName>
        <fullName evidence="3">Helix-turn-helix domain-containing protein</fullName>
    </recommendedName>
</protein>
<dbReference type="EMBL" id="POSK01000023">
    <property type="protein sequence ID" value="PNI01180.1"/>
    <property type="molecule type" value="Genomic_DNA"/>
</dbReference>